<reference evidence="10" key="1">
    <citation type="journal article" date="2021" name="Proc. Natl. Acad. Sci. U.S.A.">
        <title>Three genomes in the algal genus Volvox reveal the fate of a haploid sex-determining region after a transition to homothallism.</title>
        <authorList>
            <person name="Yamamoto K."/>
            <person name="Hamaji T."/>
            <person name="Kawai-Toyooka H."/>
            <person name="Matsuzaki R."/>
            <person name="Takahashi F."/>
            <person name="Nishimura Y."/>
            <person name="Kawachi M."/>
            <person name="Noguchi H."/>
            <person name="Minakuchi Y."/>
            <person name="Umen J.G."/>
            <person name="Toyoda A."/>
            <person name="Nozaki H."/>
        </authorList>
    </citation>
    <scope>NUCLEOTIDE SEQUENCE</scope>
    <source>
        <strain evidence="10">NIES-3785</strain>
    </source>
</reference>
<dbReference type="SUPFAM" id="SSF51161">
    <property type="entry name" value="Trimeric LpxA-like enzymes"/>
    <property type="match status" value="1"/>
</dbReference>
<evidence type="ECO:0000259" key="9">
    <source>
        <dbReference type="Pfam" id="PF00483"/>
    </source>
</evidence>
<name>A0A8J4GF29_9CHLO</name>
<keyword evidence="7" id="KW-0547">Nucleotide-binding</keyword>
<protein>
    <recommendedName>
        <fullName evidence="3">glucose-1-phosphate adenylyltransferase</fullName>
        <ecNumber evidence="3">2.7.7.27</ecNumber>
    </recommendedName>
</protein>
<comment type="catalytic activity">
    <reaction evidence="1">
        <text>alpha-D-glucose 1-phosphate + ATP + H(+) = ADP-alpha-D-glucose + diphosphate</text>
        <dbReference type="Rhea" id="RHEA:12120"/>
        <dbReference type="ChEBI" id="CHEBI:15378"/>
        <dbReference type="ChEBI" id="CHEBI:30616"/>
        <dbReference type="ChEBI" id="CHEBI:33019"/>
        <dbReference type="ChEBI" id="CHEBI:57498"/>
        <dbReference type="ChEBI" id="CHEBI:58601"/>
        <dbReference type="EC" id="2.7.7.27"/>
    </reaction>
</comment>
<dbReference type="AlphaFoldDB" id="A0A8J4GF29"/>
<dbReference type="InterPro" id="IPR029044">
    <property type="entry name" value="Nucleotide-diphossugar_trans"/>
</dbReference>
<evidence type="ECO:0000256" key="8">
    <source>
        <dbReference type="SAM" id="MobiDB-lite"/>
    </source>
</evidence>
<dbReference type="PANTHER" id="PTHR43523:SF12">
    <property type="entry name" value="GLUCOSE-1-PHOSPHATE ADENYLYLTRANSFERASE LARGE SUBUNIT 1, CHLOROPLASTIC-RELATED"/>
    <property type="match status" value="1"/>
</dbReference>
<evidence type="ECO:0000256" key="3">
    <source>
        <dbReference type="ARBA" id="ARBA00012460"/>
    </source>
</evidence>
<evidence type="ECO:0000256" key="6">
    <source>
        <dbReference type="ARBA" id="ARBA00022695"/>
    </source>
</evidence>
<dbReference type="GO" id="GO:0008878">
    <property type="term" value="F:glucose-1-phosphate adenylyltransferase activity"/>
    <property type="evidence" value="ECO:0007669"/>
    <property type="project" value="UniProtKB-EC"/>
</dbReference>
<dbReference type="PANTHER" id="PTHR43523">
    <property type="entry name" value="GLUCOSE-1-PHOSPHATE ADENYLYLTRANSFERASE-RELATED"/>
    <property type="match status" value="1"/>
</dbReference>
<accession>A0A8J4GF29</accession>
<evidence type="ECO:0000313" key="10">
    <source>
        <dbReference type="EMBL" id="GIM05930.1"/>
    </source>
</evidence>
<dbReference type="CDD" id="cd04651">
    <property type="entry name" value="LbH_G1P_AT_C"/>
    <property type="match status" value="1"/>
</dbReference>
<evidence type="ECO:0000256" key="7">
    <source>
        <dbReference type="ARBA" id="ARBA00022741"/>
    </source>
</evidence>
<feature type="compositionally biased region" description="Low complexity" evidence="8">
    <location>
        <begin position="87"/>
        <end position="99"/>
    </location>
</feature>
<sequence>MIITFGRRPHMHASPSHHLPKHYSFDIHRYPNNRRQRDLQQQAPFSPPRRPERHTSSTTSSSRTAAVAATPFRVVAFREDPDKLKSDGTAAPSAGSSSKGSHKDGSLGGCFASSDDGSRRPRSHVPPIRRGGTEPQLYKEPAHLPPSPRTSTVAMVLGGGESDRRLFPLTEKRALPAVPVGGSYRLIDIPLSNCLHSTINKIYVLTQYNSQSLNRYITRTYGFGDGVPLGGDGFVEVLATTQYPGASRWPEGNADAVRLMSWVLENPKLRRIKHVLILPADQLYRANFEDLVTYHQEQRALVTVVTHPAKENQVADLGVLRVDPDTMEMVDYMEKPRGHREREAFRLNGELSHRLADGAPFLASCGIYVFDKQFLLRLLRENPRAHNFGADVLPLVSEGAKVERRQQQQRQKEGRAEGWRRGGAKEDADNTLRGAEAAAGIAVDGDVPYRVLTWRLHGYWADVGSSLRTFMDSNLDCCLRSPGSDSPFDQFAYHDLVLTGALALPPTDMLGCHITRSAISPGGRISGATISGSLVGPRAVIGPGALIRDSVLMGADYYEEDMESTYENTDESGLNATPSLRRGLPPPACTAAASGPPLPAMGIGAGSIVEGALIDKNARIGKNCTITNRAGIWEAMDRVGMGLCIREGVPIVTKSAVLYDGTEL</sequence>
<feature type="region of interest" description="Disordered" evidence="8">
    <location>
        <begin position="401"/>
        <end position="429"/>
    </location>
</feature>
<feature type="compositionally biased region" description="Low complexity" evidence="8">
    <location>
        <begin position="56"/>
        <end position="71"/>
    </location>
</feature>
<dbReference type="SUPFAM" id="SSF53448">
    <property type="entry name" value="Nucleotide-diphospho-sugar transferases"/>
    <property type="match status" value="1"/>
</dbReference>
<dbReference type="Pfam" id="PF25247">
    <property type="entry name" value="LbH_GLGC"/>
    <property type="match status" value="2"/>
</dbReference>
<dbReference type="Gene3D" id="2.160.10.10">
    <property type="entry name" value="Hexapeptide repeat proteins"/>
    <property type="match status" value="1"/>
</dbReference>
<keyword evidence="6" id="KW-0548">Nucleotidyltransferase</keyword>
<comment type="similarity">
    <text evidence="2">Belongs to the bacterial/plant glucose-1-phosphate adenylyltransferase family.</text>
</comment>
<dbReference type="Proteomes" id="UP000722791">
    <property type="component" value="Unassembled WGS sequence"/>
</dbReference>
<dbReference type="EMBL" id="BNCQ01000020">
    <property type="protein sequence ID" value="GIM05930.1"/>
    <property type="molecule type" value="Genomic_DNA"/>
</dbReference>
<dbReference type="Gene3D" id="3.90.550.10">
    <property type="entry name" value="Spore Coat Polysaccharide Biosynthesis Protein SpsA, Chain A"/>
    <property type="match status" value="1"/>
</dbReference>
<proteinExistence type="inferred from homology"/>
<dbReference type="InterPro" id="IPR005835">
    <property type="entry name" value="NTP_transferase_dom"/>
</dbReference>
<dbReference type="EC" id="2.7.7.27" evidence="3"/>
<dbReference type="GO" id="GO:0005978">
    <property type="term" value="P:glycogen biosynthetic process"/>
    <property type="evidence" value="ECO:0007669"/>
    <property type="project" value="InterPro"/>
</dbReference>
<dbReference type="Pfam" id="PF00483">
    <property type="entry name" value="NTP_transferase"/>
    <property type="match status" value="1"/>
</dbReference>
<keyword evidence="4" id="KW-0021">Allosteric enzyme</keyword>
<feature type="domain" description="Nucleotidyl transferase" evidence="9">
    <location>
        <begin position="154"/>
        <end position="465"/>
    </location>
</feature>
<dbReference type="InterPro" id="IPR011004">
    <property type="entry name" value="Trimer_LpxA-like_sf"/>
</dbReference>
<evidence type="ECO:0000256" key="4">
    <source>
        <dbReference type="ARBA" id="ARBA00022533"/>
    </source>
</evidence>
<comment type="caution">
    <text evidence="10">The sequence shown here is derived from an EMBL/GenBank/DDBJ whole genome shotgun (WGS) entry which is preliminary data.</text>
</comment>
<dbReference type="InterPro" id="IPR011831">
    <property type="entry name" value="ADP-Glc_PPase"/>
</dbReference>
<organism evidence="10 11">
    <name type="scientific">Volvox reticuliferus</name>
    <dbReference type="NCBI Taxonomy" id="1737510"/>
    <lineage>
        <taxon>Eukaryota</taxon>
        <taxon>Viridiplantae</taxon>
        <taxon>Chlorophyta</taxon>
        <taxon>core chlorophytes</taxon>
        <taxon>Chlorophyceae</taxon>
        <taxon>CS clade</taxon>
        <taxon>Chlamydomonadales</taxon>
        <taxon>Volvocaceae</taxon>
        <taxon>Volvox</taxon>
    </lineage>
</organism>
<feature type="region of interest" description="Disordered" evidence="8">
    <location>
        <begin position="1"/>
        <end position="152"/>
    </location>
</feature>
<evidence type="ECO:0000256" key="5">
    <source>
        <dbReference type="ARBA" id="ARBA00022679"/>
    </source>
</evidence>
<feature type="compositionally biased region" description="Basic and acidic residues" evidence="8">
    <location>
        <begin position="76"/>
        <end position="86"/>
    </location>
</feature>
<gene>
    <name evidence="10" type="ORF">Vretimale_10347</name>
</gene>
<keyword evidence="5" id="KW-0808">Transferase</keyword>
<evidence type="ECO:0000313" key="11">
    <source>
        <dbReference type="Proteomes" id="UP000722791"/>
    </source>
</evidence>
<evidence type="ECO:0000256" key="1">
    <source>
        <dbReference type="ARBA" id="ARBA00000956"/>
    </source>
</evidence>
<dbReference type="GO" id="GO:0000166">
    <property type="term" value="F:nucleotide binding"/>
    <property type="evidence" value="ECO:0007669"/>
    <property type="project" value="UniProtKB-KW"/>
</dbReference>
<evidence type="ECO:0000256" key="2">
    <source>
        <dbReference type="ARBA" id="ARBA00010443"/>
    </source>
</evidence>